<dbReference type="PANTHER" id="PTHR48043">
    <property type="entry name" value="EG:EG0003.4 PROTEIN-RELATED"/>
    <property type="match status" value="1"/>
</dbReference>
<sequence length="188" mass="21984">MLYFQYIIFILFFLCPKGYKILLFNPKIGHSHVNFMSQFTKILVNAGYEVTVLSSNITDTLKYPYHLSEVTKGSEHVRNLWKSAEGISGNRNLFKKFMKAKRDQGISVINDKKLEIFIRKQNFDIAIAESMYTFMFGLFKNWKIETTIVTTSTVMFDPFYPMFGIRFPVFYVPSGISGYSDKMSYKER</sequence>
<dbReference type="Proteomes" id="UP000046392">
    <property type="component" value="Unplaced"/>
</dbReference>
<evidence type="ECO:0000256" key="2">
    <source>
        <dbReference type="ARBA" id="ARBA00012544"/>
    </source>
</evidence>
<evidence type="ECO:0000256" key="4">
    <source>
        <dbReference type="ARBA" id="ARBA00022679"/>
    </source>
</evidence>
<evidence type="ECO:0000313" key="5">
    <source>
        <dbReference type="Proteomes" id="UP000046392"/>
    </source>
</evidence>
<dbReference type="SUPFAM" id="SSF53756">
    <property type="entry name" value="UDP-Glycosyltransferase/glycogen phosphorylase"/>
    <property type="match status" value="1"/>
</dbReference>
<organism evidence="5 6">
    <name type="scientific">Strongyloides papillosus</name>
    <name type="common">Intestinal threadworm</name>
    <dbReference type="NCBI Taxonomy" id="174720"/>
    <lineage>
        <taxon>Eukaryota</taxon>
        <taxon>Metazoa</taxon>
        <taxon>Ecdysozoa</taxon>
        <taxon>Nematoda</taxon>
        <taxon>Chromadorea</taxon>
        <taxon>Rhabditida</taxon>
        <taxon>Tylenchina</taxon>
        <taxon>Panagrolaimomorpha</taxon>
        <taxon>Strongyloidoidea</taxon>
        <taxon>Strongyloididae</taxon>
        <taxon>Strongyloides</taxon>
    </lineage>
</organism>
<keyword evidence="5" id="KW-1185">Reference proteome</keyword>
<protein>
    <recommendedName>
        <fullName evidence="2">glucuronosyltransferase</fullName>
        <ecNumber evidence="2">2.4.1.17</ecNumber>
    </recommendedName>
</protein>
<comment type="similarity">
    <text evidence="1">Belongs to the UDP-glycosyltransferase family.</text>
</comment>
<evidence type="ECO:0000256" key="1">
    <source>
        <dbReference type="ARBA" id="ARBA00009995"/>
    </source>
</evidence>
<dbReference type="AlphaFoldDB" id="A0A0N5BB61"/>
<dbReference type="WBParaSite" id="SPAL_0000327100.1">
    <property type="protein sequence ID" value="SPAL_0000327100.1"/>
    <property type="gene ID" value="SPAL_0000327100"/>
</dbReference>
<keyword evidence="4" id="KW-0808">Transferase</keyword>
<dbReference type="PANTHER" id="PTHR48043:SF23">
    <property type="entry name" value="UDP-GLUCURONOSYLTRANSFERASE"/>
    <property type="match status" value="1"/>
</dbReference>
<reference evidence="6" key="1">
    <citation type="submission" date="2017-02" db="UniProtKB">
        <authorList>
            <consortium name="WormBaseParasite"/>
        </authorList>
    </citation>
    <scope>IDENTIFICATION</scope>
</reference>
<evidence type="ECO:0000313" key="6">
    <source>
        <dbReference type="WBParaSite" id="SPAL_0000327100.1"/>
    </source>
</evidence>
<proteinExistence type="inferred from homology"/>
<name>A0A0N5BB61_STREA</name>
<accession>A0A0N5BB61</accession>
<evidence type="ECO:0000256" key="3">
    <source>
        <dbReference type="ARBA" id="ARBA00022676"/>
    </source>
</evidence>
<dbReference type="InterPro" id="IPR050271">
    <property type="entry name" value="UDP-glycosyltransferase"/>
</dbReference>
<dbReference type="GO" id="GO:0015020">
    <property type="term" value="F:glucuronosyltransferase activity"/>
    <property type="evidence" value="ECO:0007669"/>
    <property type="project" value="UniProtKB-EC"/>
</dbReference>
<dbReference type="EC" id="2.4.1.17" evidence="2"/>
<keyword evidence="3" id="KW-0328">Glycosyltransferase</keyword>